<organism evidence="3 4">
    <name type="scientific">Paragonimus skrjabini miyazakii</name>
    <dbReference type="NCBI Taxonomy" id="59628"/>
    <lineage>
        <taxon>Eukaryota</taxon>
        <taxon>Metazoa</taxon>
        <taxon>Spiralia</taxon>
        <taxon>Lophotrochozoa</taxon>
        <taxon>Platyhelminthes</taxon>
        <taxon>Trematoda</taxon>
        <taxon>Digenea</taxon>
        <taxon>Plagiorchiida</taxon>
        <taxon>Troglotremata</taxon>
        <taxon>Troglotrematidae</taxon>
        <taxon>Paragonimus</taxon>
    </lineage>
</organism>
<evidence type="ECO:0000256" key="2">
    <source>
        <dbReference type="SAM" id="MobiDB-lite"/>
    </source>
</evidence>
<dbReference type="Proteomes" id="UP000822476">
    <property type="component" value="Unassembled WGS sequence"/>
</dbReference>
<sequence>MSPSGFHTTPEMQTTLTFFPDGVSVSYMGDMKGQQLTKLEREALQHERSRLEKTRETLEKEHEAAMKRVYQLERSLLQQTMRAEEKEIINLLCRLHELELERADLDARYALSGTELKRREFLLDQLRMDSCLSEAIIRYQADLLAHNKVETPKELEQLLELYEQQFLFPTECSLQIFTRTGSQTSSDQLHNLVSTSLSSIPIEAAFEGSPYLRTATWLHNSASRRASCTDVLPIKSFDSPGSGGIHDFIAIKQTRTKAKDFNPNVTGSVGKKQVKNRSRSTVPRLMNVKKSVSQSQPEFTTLATQASVDGVKSSESSSLENIKPVIVDKPIPPIEETTRSITALARQRKDQKLREEKHRHRQSASTVGQQISVTLSDIGETGEHQVSSPVSVYFTVSPSEANRTAVPITANGQRSPYQKLDRQVRDHSALTRSTQNEQSQIPLVSRSLAQTDQLEVTTPEFESPTFFDLSRGPPTRPIKVIPMELKNPKKSVSLLKEPRPRKTMAHSEIPRSRSTPRYLRTNKGQESSPILQVPQIVKLNDQFVDDVSLSADFKKASSSGTTQRKLHSDMPLQQKAAVDRRQH</sequence>
<evidence type="ECO:0000313" key="3">
    <source>
        <dbReference type="EMBL" id="KAF7258541.1"/>
    </source>
</evidence>
<keyword evidence="1" id="KW-0175">Coiled coil</keyword>
<comment type="caution">
    <text evidence="3">The sequence shown here is derived from an EMBL/GenBank/DDBJ whole genome shotgun (WGS) entry which is preliminary data.</text>
</comment>
<dbReference type="EMBL" id="JTDE01001668">
    <property type="protein sequence ID" value="KAF7258541.1"/>
    <property type="molecule type" value="Genomic_DNA"/>
</dbReference>
<feature type="coiled-coil region" evidence="1">
    <location>
        <begin position="36"/>
        <end position="108"/>
    </location>
</feature>
<feature type="region of interest" description="Disordered" evidence="2">
    <location>
        <begin position="553"/>
        <end position="583"/>
    </location>
</feature>
<reference evidence="3" key="1">
    <citation type="submission" date="2019-07" db="EMBL/GenBank/DDBJ databases">
        <title>Annotation for the trematode Paragonimus miyazaki's.</title>
        <authorList>
            <person name="Choi Y.-J."/>
        </authorList>
    </citation>
    <scope>NUCLEOTIDE SEQUENCE</scope>
    <source>
        <strain evidence="3">Japan</strain>
    </source>
</reference>
<dbReference type="AlphaFoldDB" id="A0A8S9Z033"/>
<keyword evidence="4" id="KW-1185">Reference proteome</keyword>
<gene>
    <name evidence="3" type="ORF">EG68_04346</name>
</gene>
<protein>
    <submittedName>
        <fullName evidence="3">Uncharacterized protein</fullName>
    </submittedName>
</protein>
<evidence type="ECO:0000256" key="1">
    <source>
        <dbReference type="SAM" id="Coils"/>
    </source>
</evidence>
<dbReference type="OrthoDB" id="6253248at2759"/>
<name>A0A8S9Z033_9TREM</name>
<feature type="region of interest" description="Disordered" evidence="2">
    <location>
        <begin position="497"/>
        <end position="527"/>
    </location>
</feature>
<accession>A0A8S9Z033</accession>
<proteinExistence type="predicted"/>
<evidence type="ECO:0000313" key="4">
    <source>
        <dbReference type="Proteomes" id="UP000822476"/>
    </source>
</evidence>